<organism evidence="2 3">
    <name type="scientific">Mucuna pruriens</name>
    <name type="common">Velvet bean</name>
    <name type="synonym">Dolichos pruriens</name>
    <dbReference type="NCBI Taxonomy" id="157652"/>
    <lineage>
        <taxon>Eukaryota</taxon>
        <taxon>Viridiplantae</taxon>
        <taxon>Streptophyta</taxon>
        <taxon>Embryophyta</taxon>
        <taxon>Tracheophyta</taxon>
        <taxon>Spermatophyta</taxon>
        <taxon>Magnoliopsida</taxon>
        <taxon>eudicotyledons</taxon>
        <taxon>Gunneridae</taxon>
        <taxon>Pentapetalae</taxon>
        <taxon>rosids</taxon>
        <taxon>fabids</taxon>
        <taxon>Fabales</taxon>
        <taxon>Fabaceae</taxon>
        <taxon>Papilionoideae</taxon>
        <taxon>50 kb inversion clade</taxon>
        <taxon>NPAAA clade</taxon>
        <taxon>indigoferoid/millettioid clade</taxon>
        <taxon>Phaseoleae</taxon>
        <taxon>Mucuna</taxon>
    </lineage>
</organism>
<evidence type="ECO:0000256" key="1">
    <source>
        <dbReference type="SAM" id="Coils"/>
    </source>
</evidence>
<keyword evidence="3" id="KW-1185">Reference proteome</keyword>
<sequence length="133" mass="15148">MRLRSKVMESEVEALEQKNQNLGGEVGQLQEQMAQMFHILTQTNAAVTALFGSRPKSIRGFRGPTPDFGKSPSLRNSKTSFPVGTKMAVFREMPSHHRGRRQDSLTRAALSWYVDLERGRIKTWRDLVEAFLK</sequence>
<feature type="coiled-coil region" evidence="1">
    <location>
        <begin position="5"/>
        <end position="32"/>
    </location>
</feature>
<dbReference type="EMBL" id="QJKJ01007370">
    <property type="protein sequence ID" value="RDX83406.1"/>
    <property type="molecule type" value="Genomic_DNA"/>
</dbReference>
<keyword evidence="1" id="KW-0175">Coiled coil</keyword>
<proteinExistence type="predicted"/>
<evidence type="ECO:0008006" key="4">
    <source>
        <dbReference type="Google" id="ProtNLM"/>
    </source>
</evidence>
<dbReference type="Proteomes" id="UP000257109">
    <property type="component" value="Unassembled WGS sequence"/>
</dbReference>
<dbReference type="AlphaFoldDB" id="A0A371FYL2"/>
<gene>
    <name evidence="2" type="ORF">CR513_35677</name>
</gene>
<accession>A0A371FYL2</accession>
<feature type="non-terminal residue" evidence="2">
    <location>
        <position position="1"/>
    </location>
</feature>
<name>A0A371FYL2_MUCPR</name>
<protein>
    <recommendedName>
        <fullName evidence="4">Retrotransposon gag domain-containing protein</fullName>
    </recommendedName>
</protein>
<evidence type="ECO:0000313" key="3">
    <source>
        <dbReference type="Proteomes" id="UP000257109"/>
    </source>
</evidence>
<reference evidence="2" key="1">
    <citation type="submission" date="2018-05" db="EMBL/GenBank/DDBJ databases">
        <title>Draft genome of Mucuna pruriens seed.</title>
        <authorList>
            <person name="Nnadi N.E."/>
            <person name="Vos R."/>
            <person name="Hasami M.H."/>
            <person name="Devisetty U.K."/>
            <person name="Aguiy J.C."/>
        </authorList>
    </citation>
    <scope>NUCLEOTIDE SEQUENCE [LARGE SCALE GENOMIC DNA]</scope>
    <source>
        <strain evidence="2">JCA_2017</strain>
    </source>
</reference>
<comment type="caution">
    <text evidence="2">The sequence shown here is derived from an EMBL/GenBank/DDBJ whole genome shotgun (WGS) entry which is preliminary data.</text>
</comment>
<evidence type="ECO:0000313" key="2">
    <source>
        <dbReference type="EMBL" id="RDX83406.1"/>
    </source>
</evidence>